<evidence type="ECO:0000313" key="1">
    <source>
        <dbReference type="EMBL" id="KFI55373.1"/>
    </source>
</evidence>
<reference evidence="1 2" key="1">
    <citation type="submission" date="2014-03" db="EMBL/GenBank/DDBJ databases">
        <title>Genomics of Bifidobacteria.</title>
        <authorList>
            <person name="Ventura M."/>
            <person name="Milani C."/>
            <person name="Lugli G.A."/>
        </authorList>
    </citation>
    <scope>NUCLEOTIDE SEQUENCE [LARGE SCALE GENOMIC DNA]</scope>
    <source>
        <strain evidence="1 2">DSM 23973</strain>
    </source>
</reference>
<dbReference type="Proteomes" id="UP000029072">
    <property type="component" value="Unassembled WGS sequence"/>
</dbReference>
<evidence type="ECO:0000313" key="2">
    <source>
        <dbReference type="Proteomes" id="UP000029072"/>
    </source>
</evidence>
<sequence length="204" mass="22724">MQKKAYLPSTIEVQSTLFQIEALVVCVVCWWWVWQEEDAVGAFAGGNADGCDDAIPRFGIYRENASDGSDSLRLRHGFVPDKNKDFTLRGNSLGDILSAPYGRNIKTFGTIDIIRLIGNRAYLGGINNPWPPLYGKERLKVRFHSYARHPVQGDGIKDIHLSRRSIEIGSNSKKTIIPAASRPSARNCDRLPAWRPGRGTVRGT</sequence>
<dbReference type="EMBL" id="JGYS01000005">
    <property type="protein sequence ID" value="KFI55373.1"/>
    <property type="molecule type" value="Genomic_DNA"/>
</dbReference>
<name>A0A087A9C3_9BIFI</name>
<accession>A0A087A9C3</accession>
<proteinExistence type="predicted"/>
<dbReference type="AlphaFoldDB" id="A0A087A9C3"/>
<dbReference type="STRING" id="1437609.BCAL_0627"/>
<gene>
    <name evidence="1" type="ORF">BCAL_0627</name>
</gene>
<comment type="caution">
    <text evidence="1">The sequence shown here is derived from an EMBL/GenBank/DDBJ whole genome shotgun (WGS) entry which is preliminary data.</text>
</comment>
<protein>
    <submittedName>
        <fullName evidence="1">Uncharacterized protein</fullName>
    </submittedName>
</protein>
<organism evidence="1 2">
    <name type="scientific">Bifidobacterium callitrichos DSM 23973</name>
    <dbReference type="NCBI Taxonomy" id="1437609"/>
    <lineage>
        <taxon>Bacteria</taxon>
        <taxon>Bacillati</taxon>
        <taxon>Actinomycetota</taxon>
        <taxon>Actinomycetes</taxon>
        <taxon>Bifidobacteriales</taxon>
        <taxon>Bifidobacteriaceae</taxon>
        <taxon>Bifidobacterium</taxon>
    </lineage>
</organism>